<evidence type="ECO:0000256" key="1">
    <source>
        <dbReference type="SAM" id="MobiDB-lite"/>
    </source>
</evidence>
<keyword evidence="3" id="KW-0732">Signal</keyword>
<evidence type="ECO:0000259" key="4">
    <source>
        <dbReference type="Pfam" id="PF18292"/>
    </source>
</evidence>
<dbReference type="AlphaFoldDB" id="A0ABC9W8V8"/>
<feature type="region of interest" description="Disordered" evidence="1">
    <location>
        <begin position="293"/>
        <end position="332"/>
    </location>
</feature>
<keyword evidence="6" id="KW-1185">Reference proteome</keyword>
<name>A0ABC9W8V8_GRUJA</name>
<evidence type="ECO:0000313" key="5">
    <source>
        <dbReference type="EMBL" id="GAB0181182.1"/>
    </source>
</evidence>
<accession>A0ABC9W8V8</accession>
<protein>
    <submittedName>
        <fullName evidence="5">Zinc transporter ZIP4-like</fullName>
    </submittedName>
</protein>
<dbReference type="Proteomes" id="UP001623348">
    <property type="component" value="Unassembled WGS sequence"/>
</dbReference>
<feature type="domain" description="Zinc transporter ZIP4 N-terminal" evidence="4">
    <location>
        <begin position="48"/>
        <end position="210"/>
    </location>
</feature>
<keyword evidence="2" id="KW-0812">Transmembrane</keyword>
<keyword evidence="2" id="KW-0472">Membrane</keyword>
<feature type="chain" id="PRO_5044838894" evidence="3">
    <location>
        <begin position="18"/>
        <end position="375"/>
    </location>
</feature>
<evidence type="ECO:0000256" key="3">
    <source>
        <dbReference type="SAM" id="SignalP"/>
    </source>
</evidence>
<feature type="region of interest" description="Disordered" evidence="1">
    <location>
        <begin position="234"/>
        <end position="262"/>
    </location>
</feature>
<evidence type="ECO:0000256" key="2">
    <source>
        <dbReference type="SAM" id="Phobius"/>
    </source>
</evidence>
<evidence type="ECO:0000313" key="6">
    <source>
        <dbReference type="Proteomes" id="UP001623348"/>
    </source>
</evidence>
<feature type="compositionally biased region" description="Low complexity" evidence="1">
    <location>
        <begin position="239"/>
        <end position="254"/>
    </location>
</feature>
<organism evidence="5 6">
    <name type="scientific">Grus japonensis</name>
    <name type="common">Japanese crane</name>
    <name type="synonym">Red-crowned crane</name>
    <dbReference type="NCBI Taxonomy" id="30415"/>
    <lineage>
        <taxon>Eukaryota</taxon>
        <taxon>Metazoa</taxon>
        <taxon>Chordata</taxon>
        <taxon>Craniata</taxon>
        <taxon>Vertebrata</taxon>
        <taxon>Euteleostomi</taxon>
        <taxon>Archelosauria</taxon>
        <taxon>Archosauria</taxon>
        <taxon>Dinosauria</taxon>
        <taxon>Saurischia</taxon>
        <taxon>Theropoda</taxon>
        <taxon>Coelurosauria</taxon>
        <taxon>Aves</taxon>
        <taxon>Neognathae</taxon>
        <taxon>Neoaves</taxon>
        <taxon>Gruiformes</taxon>
        <taxon>Gruidae</taxon>
        <taxon>Grus</taxon>
    </lineage>
</organism>
<keyword evidence="2" id="KW-1133">Transmembrane helix</keyword>
<sequence>MTPLLLLLLLGLGATSRDPPGAAEPVSALEALLSSGSGSLPRGAVESLVGIAAGRAQCRAGPCGKCLSADAVLALAGKSGAAAQLEAAEVPWLGAAILVTLRDPPGACRDADADTGPWAARVRALHRAFTGNGTGNGTGSGPGLREVGELLAAVQHNYRGTDSRQRGVGVSQPCVDAAEVLAAGAAASPRVGAGRVLGALGALVLRGRCLRPPPPPGFFLDYVFHRFGHGAHGLPPEAPGGAQPRGGVPRGGVPHPRRGGEEPATPWKLLGVLGGLFAAFLLEKLLGILLHPREEDDPQDDPDCHPHCDPHCPPPRDPPVGQQQQQAGACGEPVPAMVSARSRHPWVLLGLQSAGLLGGWGVLLLLALYEESILL</sequence>
<dbReference type="EMBL" id="BAAFJT010000002">
    <property type="protein sequence ID" value="GAB0181182.1"/>
    <property type="molecule type" value="Genomic_DNA"/>
</dbReference>
<proteinExistence type="predicted"/>
<comment type="caution">
    <text evidence="5">The sequence shown here is derived from an EMBL/GenBank/DDBJ whole genome shotgun (WGS) entry which is preliminary data.</text>
</comment>
<dbReference type="InterPro" id="IPR041137">
    <property type="entry name" value="ZIP4_N"/>
</dbReference>
<gene>
    <name evidence="5" type="ORF">GRJ2_000583500</name>
</gene>
<feature type="transmembrane region" description="Helical" evidence="2">
    <location>
        <begin position="346"/>
        <end position="369"/>
    </location>
</feature>
<dbReference type="Pfam" id="PF18292">
    <property type="entry name" value="ZIP4_domain"/>
    <property type="match status" value="1"/>
</dbReference>
<feature type="signal peptide" evidence="3">
    <location>
        <begin position="1"/>
        <end position="17"/>
    </location>
</feature>
<reference evidence="5 6" key="1">
    <citation type="submission" date="2024-06" db="EMBL/GenBank/DDBJ databases">
        <title>The draft genome of Grus japonensis, version 3.</title>
        <authorList>
            <person name="Nabeshima K."/>
            <person name="Suzuki S."/>
            <person name="Onuma M."/>
        </authorList>
    </citation>
    <scope>NUCLEOTIDE SEQUENCE [LARGE SCALE GENOMIC DNA]</scope>
    <source>
        <strain evidence="5 6">451A</strain>
    </source>
</reference>